<evidence type="ECO:0000259" key="7">
    <source>
        <dbReference type="PROSITE" id="PS50888"/>
    </source>
</evidence>
<feature type="region of interest" description="Disordered" evidence="6">
    <location>
        <begin position="1"/>
        <end position="33"/>
    </location>
</feature>
<dbReference type="GO" id="GO:0046983">
    <property type="term" value="F:protein dimerization activity"/>
    <property type="evidence" value="ECO:0007669"/>
    <property type="project" value="InterPro"/>
</dbReference>
<feature type="region of interest" description="Disordered" evidence="6">
    <location>
        <begin position="89"/>
        <end position="114"/>
    </location>
</feature>
<feature type="domain" description="BHLH" evidence="7">
    <location>
        <begin position="337"/>
        <end position="387"/>
    </location>
</feature>
<evidence type="ECO:0000256" key="5">
    <source>
        <dbReference type="ARBA" id="ARBA00023242"/>
    </source>
</evidence>
<protein>
    <recommendedName>
        <fullName evidence="7">BHLH domain-containing protein</fullName>
    </recommendedName>
</protein>
<feature type="compositionally biased region" description="Low complexity" evidence="6">
    <location>
        <begin position="190"/>
        <end position="203"/>
    </location>
</feature>
<dbReference type="GO" id="GO:0005634">
    <property type="term" value="C:nucleus"/>
    <property type="evidence" value="ECO:0007669"/>
    <property type="project" value="UniProtKB-SubCell"/>
</dbReference>
<feature type="compositionally biased region" description="Polar residues" evidence="6">
    <location>
        <begin position="132"/>
        <end position="143"/>
    </location>
</feature>
<comment type="subcellular location">
    <subcellularLocation>
        <location evidence="1">Nucleus</location>
    </subcellularLocation>
</comment>
<dbReference type="InterPro" id="IPR045843">
    <property type="entry name" value="IND-like"/>
</dbReference>
<evidence type="ECO:0000256" key="3">
    <source>
        <dbReference type="ARBA" id="ARBA00023125"/>
    </source>
</evidence>
<proteinExistence type="predicted"/>
<dbReference type="SUPFAM" id="SSF47459">
    <property type="entry name" value="HLH, helix-loop-helix DNA-binding domain"/>
    <property type="match status" value="1"/>
</dbReference>
<keyword evidence="3" id="KW-0238">DNA-binding</keyword>
<reference evidence="8" key="1">
    <citation type="journal article" date="2013" name="J. Plant Res.">
        <title>Effect of fungi and light on seed germination of three Opuntia species from semiarid lands of central Mexico.</title>
        <authorList>
            <person name="Delgado-Sanchez P."/>
            <person name="Jimenez-Bremont J.F."/>
            <person name="Guerrero-Gonzalez Mde L."/>
            <person name="Flores J."/>
        </authorList>
    </citation>
    <scope>NUCLEOTIDE SEQUENCE</scope>
    <source>
        <tissue evidence="8">Cladode</tissue>
    </source>
</reference>
<feature type="compositionally biased region" description="Polar residues" evidence="6">
    <location>
        <begin position="178"/>
        <end position="189"/>
    </location>
</feature>
<dbReference type="Pfam" id="PF00010">
    <property type="entry name" value="HLH"/>
    <property type="match status" value="1"/>
</dbReference>
<dbReference type="InterPro" id="IPR011598">
    <property type="entry name" value="bHLH_dom"/>
</dbReference>
<accession>A0A7C9AIG2</accession>
<keyword evidence="4" id="KW-0804">Transcription</keyword>
<feature type="compositionally biased region" description="Polar residues" evidence="6">
    <location>
        <begin position="150"/>
        <end position="170"/>
    </location>
</feature>
<dbReference type="Gene3D" id="4.10.280.10">
    <property type="entry name" value="Helix-loop-helix DNA-binding domain"/>
    <property type="match status" value="1"/>
</dbReference>
<keyword evidence="5" id="KW-0539">Nucleus</keyword>
<dbReference type="FunFam" id="4.10.280.10:FF:000021">
    <property type="entry name" value="Transcription factor bHLH130 family"/>
    <property type="match status" value="1"/>
</dbReference>
<dbReference type="InterPro" id="IPR036638">
    <property type="entry name" value="HLH_DNA-bd_sf"/>
</dbReference>
<evidence type="ECO:0000313" key="8">
    <source>
        <dbReference type="EMBL" id="MBA4667113.1"/>
    </source>
</evidence>
<dbReference type="GO" id="GO:0000981">
    <property type="term" value="F:DNA-binding transcription factor activity, RNA polymerase II-specific"/>
    <property type="evidence" value="ECO:0007669"/>
    <property type="project" value="TreeGrafter"/>
</dbReference>
<keyword evidence="2" id="KW-0805">Transcription regulation</keyword>
<evidence type="ECO:0000256" key="6">
    <source>
        <dbReference type="SAM" id="MobiDB-lite"/>
    </source>
</evidence>
<evidence type="ECO:0000256" key="4">
    <source>
        <dbReference type="ARBA" id="ARBA00023163"/>
    </source>
</evidence>
<dbReference type="AlphaFoldDB" id="A0A7C9AIG2"/>
<organism evidence="8">
    <name type="scientific">Opuntia streptacantha</name>
    <name type="common">Prickly pear cactus</name>
    <name type="synonym">Opuntia cardona</name>
    <dbReference type="NCBI Taxonomy" id="393608"/>
    <lineage>
        <taxon>Eukaryota</taxon>
        <taxon>Viridiplantae</taxon>
        <taxon>Streptophyta</taxon>
        <taxon>Embryophyta</taxon>
        <taxon>Tracheophyta</taxon>
        <taxon>Spermatophyta</taxon>
        <taxon>Magnoliopsida</taxon>
        <taxon>eudicotyledons</taxon>
        <taxon>Gunneridae</taxon>
        <taxon>Pentapetalae</taxon>
        <taxon>Caryophyllales</taxon>
        <taxon>Cactineae</taxon>
        <taxon>Cactaceae</taxon>
        <taxon>Opuntioideae</taxon>
        <taxon>Opuntia</taxon>
    </lineage>
</organism>
<dbReference type="GO" id="GO:0000978">
    <property type="term" value="F:RNA polymerase II cis-regulatory region sequence-specific DNA binding"/>
    <property type="evidence" value="ECO:0007669"/>
    <property type="project" value="TreeGrafter"/>
</dbReference>
<name>A0A7C9AIG2_OPUST</name>
<dbReference type="PANTHER" id="PTHR16223">
    <property type="entry name" value="TRANSCRIPTION FACTOR BHLH83-RELATED"/>
    <property type="match status" value="1"/>
</dbReference>
<dbReference type="EMBL" id="GISG01234328">
    <property type="protein sequence ID" value="MBA4667113.1"/>
    <property type="molecule type" value="Transcribed_RNA"/>
</dbReference>
<dbReference type="SMART" id="SM00353">
    <property type="entry name" value="HLH"/>
    <property type="match status" value="1"/>
</dbReference>
<evidence type="ECO:0000256" key="2">
    <source>
        <dbReference type="ARBA" id="ARBA00023015"/>
    </source>
</evidence>
<evidence type="ECO:0000256" key="1">
    <source>
        <dbReference type="ARBA" id="ARBA00004123"/>
    </source>
</evidence>
<feature type="region of interest" description="Disordered" evidence="6">
    <location>
        <begin position="231"/>
        <end position="257"/>
    </location>
</feature>
<feature type="region of interest" description="Disordered" evidence="6">
    <location>
        <begin position="130"/>
        <end position="209"/>
    </location>
</feature>
<sequence length="409" mass="45097">MDSRFQHQQHQHHFQDQFHHRQKPPPTNSLTRFRSAPSSYFATFLDVADSLTTTAAAAGGGGAGGEKEDFSHARPLSPETEDIFANFMSSMGAEPNPPNNSSVSSQKLCDIPENSPVNQASEFMVEVKQEGETLQQQQGSFVTSPKPVVYQSQSKPPLANQRSSVKSSARTAVGATSMGMNSMPTQMKINNSNTNNNDNNGSSGLTRHSSSPAGFFANILNILDNGFGDMKGIGNFPAGQTQPPPQPQPQPSVTSGLMRQTSLDSIMSENLSGLDDDHKNFSEFDASENQSGEKMNRPPRLAHHLSLPKTLTDISAMEKLLFEDTVVPCRIRAKRGCATHPRSIAERVRRTKISERMRKLQDLVPNMDKQTNTADMLDLAVEYIKDLQKQVKILTDYRAQCSCSRYTHR</sequence>
<reference evidence="8" key="2">
    <citation type="submission" date="2020-07" db="EMBL/GenBank/DDBJ databases">
        <authorList>
            <person name="Vera ALvarez R."/>
            <person name="Arias-Moreno D.M."/>
            <person name="Jimenez-Jacinto V."/>
            <person name="Jimenez-Bremont J.F."/>
            <person name="Swaminathan K."/>
            <person name="Moose S.P."/>
            <person name="Guerrero-Gonzalez M.L."/>
            <person name="Marino-Ramirez L."/>
            <person name="Landsman D."/>
            <person name="Rodriguez-Kessler M."/>
            <person name="Delgado-Sanchez P."/>
        </authorList>
    </citation>
    <scope>NUCLEOTIDE SEQUENCE</scope>
    <source>
        <tissue evidence="8">Cladode</tissue>
    </source>
</reference>
<dbReference type="PROSITE" id="PS50888">
    <property type="entry name" value="BHLH"/>
    <property type="match status" value="1"/>
</dbReference>
<dbReference type="PANTHER" id="PTHR16223:SF125">
    <property type="entry name" value="OS08G0506700 PROTEIN"/>
    <property type="match status" value="1"/>
</dbReference>